<reference evidence="3" key="1">
    <citation type="journal article" date="2014" name="Int. J. Syst. Evol. Microbiol.">
        <title>Complete genome sequence of Corynebacterium casei LMG S-19264T (=DSM 44701T), isolated from a smear-ripened cheese.</title>
        <authorList>
            <consortium name="US DOE Joint Genome Institute (JGI-PGF)"/>
            <person name="Walter F."/>
            <person name="Albersmeier A."/>
            <person name="Kalinowski J."/>
            <person name="Ruckert C."/>
        </authorList>
    </citation>
    <scope>NUCLEOTIDE SEQUENCE</scope>
    <source>
        <strain evidence="3">JCM 12862</strain>
    </source>
</reference>
<dbReference type="EMBL" id="BMNR01000004">
    <property type="protein sequence ID" value="GGK24296.1"/>
    <property type="molecule type" value="Genomic_DNA"/>
</dbReference>
<evidence type="ECO:0000259" key="1">
    <source>
        <dbReference type="Pfam" id="PF00534"/>
    </source>
</evidence>
<reference evidence="3" key="2">
    <citation type="submission" date="2020-09" db="EMBL/GenBank/DDBJ databases">
        <authorList>
            <person name="Sun Q."/>
            <person name="Ohkuma M."/>
        </authorList>
    </citation>
    <scope>NUCLEOTIDE SEQUENCE</scope>
    <source>
        <strain evidence="3">JCM 12862</strain>
    </source>
</reference>
<proteinExistence type="predicted"/>
<dbReference type="Pfam" id="PF13439">
    <property type="entry name" value="Glyco_transf_4"/>
    <property type="match status" value="1"/>
</dbReference>
<dbReference type="AlphaFoldDB" id="A0A8J3BNQ6"/>
<evidence type="ECO:0000313" key="3">
    <source>
        <dbReference type="EMBL" id="GGK24296.1"/>
    </source>
</evidence>
<dbReference type="SUPFAM" id="SSF53756">
    <property type="entry name" value="UDP-Glycosyltransferase/glycogen phosphorylase"/>
    <property type="match status" value="1"/>
</dbReference>
<evidence type="ECO:0000259" key="2">
    <source>
        <dbReference type="Pfam" id="PF13439"/>
    </source>
</evidence>
<dbReference type="RefSeq" id="WP_188652282.1">
    <property type="nucleotide sequence ID" value="NZ_BMNR01000004.1"/>
</dbReference>
<accession>A0A8J3BNQ6</accession>
<dbReference type="PANTHER" id="PTHR12526:SF630">
    <property type="entry name" value="GLYCOSYLTRANSFERASE"/>
    <property type="match status" value="1"/>
</dbReference>
<evidence type="ECO:0000313" key="4">
    <source>
        <dbReference type="Proteomes" id="UP000612329"/>
    </source>
</evidence>
<keyword evidence="4" id="KW-1185">Reference proteome</keyword>
<dbReference type="Pfam" id="PF00534">
    <property type="entry name" value="Glycos_transf_1"/>
    <property type="match status" value="1"/>
</dbReference>
<organism evidence="3 4">
    <name type="scientific">Yeosuana aromativorans</name>
    <dbReference type="NCBI Taxonomy" id="288019"/>
    <lineage>
        <taxon>Bacteria</taxon>
        <taxon>Pseudomonadati</taxon>
        <taxon>Bacteroidota</taxon>
        <taxon>Flavobacteriia</taxon>
        <taxon>Flavobacteriales</taxon>
        <taxon>Flavobacteriaceae</taxon>
        <taxon>Yeosuana</taxon>
    </lineage>
</organism>
<dbReference type="InterPro" id="IPR028098">
    <property type="entry name" value="Glyco_trans_4-like_N"/>
</dbReference>
<dbReference type="CDD" id="cd03801">
    <property type="entry name" value="GT4_PimA-like"/>
    <property type="match status" value="1"/>
</dbReference>
<dbReference type="Proteomes" id="UP000612329">
    <property type="component" value="Unassembled WGS sequence"/>
</dbReference>
<dbReference type="GO" id="GO:0016757">
    <property type="term" value="F:glycosyltransferase activity"/>
    <property type="evidence" value="ECO:0007669"/>
    <property type="project" value="InterPro"/>
</dbReference>
<dbReference type="InterPro" id="IPR001296">
    <property type="entry name" value="Glyco_trans_1"/>
</dbReference>
<dbReference type="PANTHER" id="PTHR12526">
    <property type="entry name" value="GLYCOSYLTRANSFERASE"/>
    <property type="match status" value="1"/>
</dbReference>
<sequence length="373" mass="41982">MRICITRSEKHAYSETFIRDQIAGFSELADVFTIHSGRFPERQEDGTLLSPKAFWILHKVIKTFVGRNNFFSNYGVKKYLHNNSIDVVLANYGISASHMVPVCKALNIPLLVIFHGHDATNKKTLHKYKKKYNKLFDYAASVIVVSEEMKKGLMKIGAPEEKIRVVPCGVDITKFQPETNIKKKKNFLAVGRFTAKKGPLYTIRAFHQVFQKFPDATLTMVGKQNGLYDECVKLIADLGMQNSVIFTGVLNQTEISSLMQSSLAFVQHSVTAPNGDMEGTPVSIMEASASGLPIISTLHGGIKDAVIHNETGYLVEETNYKDMANYMIKLFENPETAEKLGLNGREHIEKNYHQKKQITKLYNLAKEAIEDKK</sequence>
<feature type="domain" description="Glycosyltransferase subfamily 4-like N-terminal" evidence="2">
    <location>
        <begin position="67"/>
        <end position="173"/>
    </location>
</feature>
<name>A0A8J3BNQ6_9FLAO</name>
<protein>
    <submittedName>
        <fullName evidence="3">Colanic acid biosynthesis glycosyltransferase WcaL</fullName>
    </submittedName>
</protein>
<feature type="domain" description="Glycosyl transferase family 1" evidence="1">
    <location>
        <begin position="174"/>
        <end position="346"/>
    </location>
</feature>
<gene>
    <name evidence="3" type="ORF">GCM10007962_18180</name>
</gene>
<comment type="caution">
    <text evidence="3">The sequence shown here is derived from an EMBL/GenBank/DDBJ whole genome shotgun (WGS) entry which is preliminary data.</text>
</comment>
<dbReference type="Gene3D" id="3.40.50.2000">
    <property type="entry name" value="Glycogen Phosphorylase B"/>
    <property type="match status" value="2"/>
</dbReference>